<dbReference type="Proteomes" id="UP000253845">
    <property type="component" value="Unassembled WGS sequence"/>
</dbReference>
<organism evidence="2 3">
    <name type="scientific">Aspergillus niger ATCC 13496</name>
    <dbReference type="NCBI Taxonomy" id="1353008"/>
    <lineage>
        <taxon>Eukaryota</taxon>
        <taxon>Fungi</taxon>
        <taxon>Dikarya</taxon>
        <taxon>Ascomycota</taxon>
        <taxon>Pezizomycotina</taxon>
        <taxon>Eurotiomycetes</taxon>
        <taxon>Eurotiomycetidae</taxon>
        <taxon>Eurotiales</taxon>
        <taxon>Aspergillaceae</taxon>
        <taxon>Aspergillus</taxon>
        <taxon>Aspergillus subgen. Circumdati</taxon>
    </lineage>
</organism>
<gene>
    <name evidence="2" type="ORF">M747DRAFT_244299</name>
</gene>
<evidence type="ECO:0000259" key="1">
    <source>
        <dbReference type="Pfam" id="PF20516"/>
    </source>
</evidence>
<sequence>MNSTLFRGAKTGLALFGCASIRSVNKPIPLTIIHFSGGSLTPIVFGNSFSNDYRSAVVEQMDSEVAGLPQSKASNSKFRYLRVHRARAAGCVEFNIGNFYPSENPIPIWQNVVVSSTDCQSPNLLEMAGEWFRRNNREEAGQERIEDESIGAFRTEFGESDESLPLSMSDSGIRRRTQIVTDLRDRLAEATPSIIFENQSMLPDDQNVHYLLHFLKHGEPAWISDGSEHKMSRIISACYRCAREERSKGSWVMDYVRPILDLAINDLPLESWSVQAEPMRDRYRPQHSARGMFNSNLDLVVGVPKEPWGESYRLAGIDIRDRELSHIENVHTGKRLLGLGVKVKGLDGTGAETQAQLGVWMAGLMSWAHESYRHVCPDMPPPPVVGCTVVGPVWKFYIIYSVSCAVGRLTEVHIRGPIRELEGRVTNRQRMLELVITLNRVMQYIRWSYAPQMFNRLYFHV</sequence>
<feature type="domain" description="PD-(D/E)XK nuclease-like" evidence="1">
    <location>
        <begin position="229"/>
        <end position="449"/>
    </location>
</feature>
<evidence type="ECO:0000313" key="2">
    <source>
        <dbReference type="EMBL" id="RDH16874.1"/>
    </source>
</evidence>
<dbReference type="AlphaFoldDB" id="A0A370BMR2"/>
<accession>A0A370BMR2</accession>
<dbReference type="EMBL" id="KZ851935">
    <property type="protein sequence ID" value="RDH16874.1"/>
    <property type="molecule type" value="Genomic_DNA"/>
</dbReference>
<dbReference type="VEuPathDB" id="FungiDB:M747DRAFT_244299"/>
<protein>
    <recommendedName>
        <fullName evidence="1">PD-(D/E)XK nuclease-like domain-containing protein</fullName>
    </recommendedName>
</protein>
<dbReference type="Pfam" id="PF20516">
    <property type="entry name" value="PDDEXK_12"/>
    <property type="match status" value="1"/>
</dbReference>
<evidence type="ECO:0000313" key="3">
    <source>
        <dbReference type="Proteomes" id="UP000253845"/>
    </source>
</evidence>
<proteinExistence type="predicted"/>
<reference evidence="2 3" key="1">
    <citation type="submission" date="2018-07" db="EMBL/GenBank/DDBJ databases">
        <title>Section-level genome sequencing of Aspergillus section Nigri to investigate inter- and intra-species variation.</title>
        <authorList>
            <consortium name="DOE Joint Genome Institute"/>
            <person name="Vesth T.C."/>
            <person name="Nybo J.L."/>
            <person name="Theobald S."/>
            <person name="Frisvad J.C."/>
            <person name="Larsen T.O."/>
            <person name="Nielsen K.F."/>
            <person name="Hoof J.B."/>
            <person name="Brandl J."/>
            <person name="Salamov A."/>
            <person name="Riley R."/>
            <person name="Gladden J.M."/>
            <person name="Phatale P."/>
            <person name="Nielsen M.T."/>
            <person name="Lyhne E.K."/>
            <person name="Kogle M.E."/>
            <person name="Strasser K."/>
            <person name="McDonnell E."/>
            <person name="Barry K."/>
            <person name="Clum A."/>
            <person name="Chen C."/>
            <person name="Nolan M."/>
            <person name="Sandor L."/>
            <person name="Kuo A."/>
            <person name="Lipzen A."/>
            <person name="Hainaut M."/>
            <person name="Drula E."/>
            <person name="Tsang A."/>
            <person name="Magnuson J.K."/>
            <person name="Henrissat B."/>
            <person name="Wiebenga A."/>
            <person name="Simmons B.A."/>
            <person name="Makela M.R."/>
            <person name="De vries R.P."/>
            <person name="Grigoriev I.V."/>
            <person name="Mortensen U.H."/>
            <person name="Baker S.E."/>
            <person name="Andersen M.R."/>
        </authorList>
    </citation>
    <scope>NUCLEOTIDE SEQUENCE [LARGE SCALE GENOMIC DNA]</scope>
    <source>
        <strain evidence="2 3">ATCC 13496</strain>
    </source>
</reference>
<name>A0A370BMR2_ASPNG</name>
<dbReference type="InterPro" id="IPR046797">
    <property type="entry name" value="PDDEXK_12"/>
</dbReference>